<dbReference type="AlphaFoldDB" id="A0A942Z6H1"/>
<comment type="domain">
    <text evidence="8">The N-terminal region contains the highly conserved SGGXDS motif, predicted to be a P-loop motif involved in ATP binding.</text>
</comment>
<dbReference type="PANTHER" id="PTHR43033">
    <property type="entry name" value="TRNA(ILE)-LYSIDINE SYNTHASE-RELATED"/>
    <property type="match status" value="1"/>
</dbReference>
<evidence type="ECO:0000256" key="6">
    <source>
        <dbReference type="ARBA" id="ARBA00022840"/>
    </source>
</evidence>
<dbReference type="RefSeq" id="WP_203365504.1">
    <property type="nucleotide sequence ID" value="NZ_WSFT01000019.1"/>
</dbReference>
<dbReference type="Pfam" id="PF01171">
    <property type="entry name" value="ATP_bind_3"/>
    <property type="match status" value="1"/>
</dbReference>
<comment type="function">
    <text evidence="8">Ligates lysine onto the cytidine present at position 34 of the AUA codon-specific tRNA(Ile) that contains the anticodon CAU, in an ATP-dependent manner. Cytidine is converted to lysidine, thus changing the amino acid specificity of the tRNA from methionine to isoleucine.</text>
</comment>
<comment type="similarity">
    <text evidence="8">Belongs to the tRNA(Ile)-lysidine synthase family.</text>
</comment>
<dbReference type="InterPro" id="IPR012094">
    <property type="entry name" value="tRNA_Ile_lys_synt"/>
</dbReference>
<evidence type="ECO:0000313" key="11">
    <source>
        <dbReference type="Proteomes" id="UP000724672"/>
    </source>
</evidence>
<keyword evidence="5 8" id="KW-0547">Nucleotide-binding</keyword>
<evidence type="ECO:0000256" key="4">
    <source>
        <dbReference type="ARBA" id="ARBA00022694"/>
    </source>
</evidence>
<reference evidence="10" key="1">
    <citation type="submission" date="2019-12" db="EMBL/GenBank/DDBJ databases">
        <title>Clostridiaceae gen. nov. sp. nov., isolated from sediment in Xinjiang, China.</title>
        <authorList>
            <person name="Zhang R."/>
        </authorList>
    </citation>
    <scope>NUCLEOTIDE SEQUENCE</scope>
    <source>
        <strain evidence="10">D2Q-11</strain>
    </source>
</reference>
<evidence type="ECO:0000259" key="9">
    <source>
        <dbReference type="SMART" id="SM00977"/>
    </source>
</evidence>
<dbReference type="GO" id="GO:0006400">
    <property type="term" value="P:tRNA modification"/>
    <property type="evidence" value="ECO:0007669"/>
    <property type="project" value="UniProtKB-UniRule"/>
</dbReference>
<comment type="subcellular location">
    <subcellularLocation>
        <location evidence="1 8">Cytoplasm</location>
    </subcellularLocation>
</comment>
<dbReference type="GO" id="GO:0032267">
    <property type="term" value="F:tRNA(Ile)-lysidine synthase activity"/>
    <property type="evidence" value="ECO:0007669"/>
    <property type="project" value="UniProtKB-EC"/>
</dbReference>
<dbReference type="HAMAP" id="MF_01161">
    <property type="entry name" value="tRNA_Ile_lys_synt"/>
    <property type="match status" value="1"/>
</dbReference>
<keyword evidence="4 8" id="KW-0819">tRNA processing</keyword>
<dbReference type="PANTHER" id="PTHR43033:SF1">
    <property type="entry name" value="TRNA(ILE)-LYSIDINE SYNTHASE-RELATED"/>
    <property type="match status" value="1"/>
</dbReference>
<dbReference type="Proteomes" id="UP000724672">
    <property type="component" value="Unassembled WGS sequence"/>
</dbReference>
<proteinExistence type="inferred from homology"/>
<protein>
    <recommendedName>
        <fullName evidence="8">tRNA(Ile)-lysidine synthase</fullName>
        <ecNumber evidence="8">6.3.4.19</ecNumber>
    </recommendedName>
    <alternativeName>
        <fullName evidence="8">tRNA(Ile)-2-lysyl-cytidine synthase</fullName>
    </alternativeName>
    <alternativeName>
        <fullName evidence="8">tRNA(Ile)-lysidine synthetase</fullName>
    </alternativeName>
</protein>
<dbReference type="InterPro" id="IPR011063">
    <property type="entry name" value="TilS/TtcA_N"/>
</dbReference>
<dbReference type="EMBL" id="WSFT01000019">
    <property type="protein sequence ID" value="MBS4537577.1"/>
    <property type="molecule type" value="Genomic_DNA"/>
</dbReference>
<dbReference type="SUPFAM" id="SSF56037">
    <property type="entry name" value="PheT/TilS domain"/>
    <property type="match status" value="1"/>
</dbReference>
<dbReference type="CDD" id="cd01992">
    <property type="entry name" value="TilS_N"/>
    <property type="match status" value="1"/>
</dbReference>
<feature type="binding site" evidence="8">
    <location>
        <begin position="26"/>
        <end position="31"/>
    </location>
    <ligand>
        <name>ATP</name>
        <dbReference type="ChEBI" id="CHEBI:30616"/>
    </ligand>
</feature>
<keyword evidence="2 8" id="KW-0963">Cytoplasm</keyword>
<evidence type="ECO:0000256" key="1">
    <source>
        <dbReference type="ARBA" id="ARBA00004496"/>
    </source>
</evidence>
<dbReference type="SMART" id="SM00977">
    <property type="entry name" value="TilS_C"/>
    <property type="match status" value="1"/>
</dbReference>
<evidence type="ECO:0000256" key="8">
    <source>
        <dbReference type="HAMAP-Rule" id="MF_01161"/>
    </source>
</evidence>
<dbReference type="Gene3D" id="1.20.59.20">
    <property type="match status" value="1"/>
</dbReference>
<dbReference type="Gene3D" id="3.50.40.10">
    <property type="entry name" value="Phenylalanyl-trna Synthetase, Chain B, domain 3"/>
    <property type="match status" value="1"/>
</dbReference>
<gene>
    <name evidence="8 10" type="primary">tilS</name>
    <name evidence="10" type="ORF">GOQ27_03830</name>
</gene>
<evidence type="ECO:0000313" key="10">
    <source>
        <dbReference type="EMBL" id="MBS4537577.1"/>
    </source>
</evidence>
<dbReference type="GO" id="GO:0005737">
    <property type="term" value="C:cytoplasm"/>
    <property type="evidence" value="ECO:0007669"/>
    <property type="project" value="UniProtKB-SubCell"/>
</dbReference>
<dbReference type="PROSITE" id="PS00018">
    <property type="entry name" value="EF_HAND_1"/>
    <property type="match status" value="1"/>
</dbReference>
<dbReference type="InterPro" id="IPR012796">
    <property type="entry name" value="Lysidine-tRNA-synth_C"/>
</dbReference>
<dbReference type="InterPro" id="IPR014729">
    <property type="entry name" value="Rossmann-like_a/b/a_fold"/>
</dbReference>
<dbReference type="InterPro" id="IPR012795">
    <property type="entry name" value="tRNA_Ile_lys_synt_N"/>
</dbReference>
<dbReference type="GO" id="GO:0005524">
    <property type="term" value="F:ATP binding"/>
    <property type="evidence" value="ECO:0007669"/>
    <property type="project" value="UniProtKB-UniRule"/>
</dbReference>
<sequence length="459" mass="53598">MYKKVLKTIKEKNLINKNDSVIVGVSGGPDSMFLLSILYEIQKIEDFNIIVCHVNHGVRGIESDQDEEFVKNTCKDLNIPFYSIKVDMDQYAKENNLTSEEAGRELRYRFFRKTLAKYGKGSIAVAHNRNDQAETLLMRFIRGTGIDGLKGMDYKNNDIIRPVLDIARDDIEKYIEDNKISVRIDKTNKMDIYRRNSIRLNLIPMIEKDYNPSIIDTLYRTSWIMERDSNFINDYTNDIFRNIVKITSNNVQINTKDLMKIHKAIQYRLIRLSIEQVIGHLKGVEEVHIQSIINIATNNTTGKKITISNNVEAYISYDKLILQTKKEKDISKIDSILDLNNSNYISELDLDIRFEIIENNIENIKSKDMFIKYFDYDKIEGDLFIKNRESGDRFKPLGMKGTKKLKDYFIDEKIPRDERDSTPLIYDKHGILWVVGHRISEDYKIDKSTKKVLKISINK</sequence>
<feature type="domain" description="Lysidine-tRNA(Ile) synthetase C-terminal" evidence="9">
    <location>
        <begin position="383"/>
        <end position="455"/>
    </location>
</feature>
<accession>A0A942Z6H1</accession>
<dbReference type="SUPFAM" id="SSF82829">
    <property type="entry name" value="MesJ substrate recognition domain-like"/>
    <property type="match status" value="1"/>
</dbReference>
<dbReference type="NCBIfam" id="TIGR02433">
    <property type="entry name" value="lysidine_TilS_C"/>
    <property type="match status" value="1"/>
</dbReference>
<dbReference type="InterPro" id="IPR018247">
    <property type="entry name" value="EF_Hand_1_Ca_BS"/>
</dbReference>
<evidence type="ECO:0000256" key="7">
    <source>
        <dbReference type="ARBA" id="ARBA00048539"/>
    </source>
</evidence>
<keyword evidence="6 8" id="KW-0067">ATP-binding</keyword>
<dbReference type="InterPro" id="IPR020825">
    <property type="entry name" value="Phe-tRNA_synthase-like_B3/B4"/>
</dbReference>
<evidence type="ECO:0000256" key="5">
    <source>
        <dbReference type="ARBA" id="ARBA00022741"/>
    </source>
</evidence>
<dbReference type="Pfam" id="PF11734">
    <property type="entry name" value="TilS_C"/>
    <property type="match status" value="1"/>
</dbReference>
<comment type="catalytic activity">
    <reaction evidence="7 8">
        <text>cytidine(34) in tRNA(Ile2) + L-lysine + ATP = lysidine(34) in tRNA(Ile2) + AMP + diphosphate + H(+)</text>
        <dbReference type="Rhea" id="RHEA:43744"/>
        <dbReference type="Rhea" id="RHEA-COMP:10625"/>
        <dbReference type="Rhea" id="RHEA-COMP:10670"/>
        <dbReference type="ChEBI" id="CHEBI:15378"/>
        <dbReference type="ChEBI" id="CHEBI:30616"/>
        <dbReference type="ChEBI" id="CHEBI:32551"/>
        <dbReference type="ChEBI" id="CHEBI:33019"/>
        <dbReference type="ChEBI" id="CHEBI:82748"/>
        <dbReference type="ChEBI" id="CHEBI:83665"/>
        <dbReference type="ChEBI" id="CHEBI:456215"/>
        <dbReference type="EC" id="6.3.4.19"/>
    </reaction>
</comment>
<keyword evidence="3 8" id="KW-0436">Ligase</keyword>
<evidence type="ECO:0000256" key="3">
    <source>
        <dbReference type="ARBA" id="ARBA00022598"/>
    </source>
</evidence>
<evidence type="ECO:0000256" key="2">
    <source>
        <dbReference type="ARBA" id="ARBA00022490"/>
    </source>
</evidence>
<dbReference type="SUPFAM" id="SSF52402">
    <property type="entry name" value="Adenine nucleotide alpha hydrolases-like"/>
    <property type="match status" value="1"/>
</dbReference>
<name>A0A942Z6H1_9FIRM</name>
<keyword evidence="11" id="KW-1185">Reference proteome</keyword>
<dbReference type="EC" id="6.3.4.19" evidence="8"/>
<comment type="caution">
    <text evidence="10">The sequence shown here is derived from an EMBL/GenBank/DDBJ whole genome shotgun (WGS) entry which is preliminary data.</text>
</comment>
<dbReference type="NCBIfam" id="TIGR02432">
    <property type="entry name" value="lysidine_TilS_N"/>
    <property type="match status" value="1"/>
</dbReference>
<organism evidence="10 11">
    <name type="scientific">Anaeromonas frigoriresistens</name>
    <dbReference type="NCBI Taxonomy" id="2683708"/>
    <lineage>
        <taxon>Bacteria</taxon>
        <taxon>Bacillati</taxon>
        <taxon>Bacillota</taxon>
        <taxon>Tissierellia</taxon>
        <taxon>Tissierellales</taxon>
        <taxon>Thermohalobacteraceae</taxon>
        <taxon>Anaeromonas</taxon>
    </lineage>
</organism>
<dbReference type="Gene3D" id="3.40.50.620">
    <property type="entry name" value="HUPs"/>
    <property type="match status" value="1"/>
</dbReference>